<dbReference type="Gene3D" id="2.30.110.10">
    <property type="entry name" value="Electron Transport, Fmn-binding Protein, Chain A"/>
    <property type="match status" value="1"/>
</dbReference>
<gene>
    <name evidence="2" type="ORF">AWB85_03200</name>
</gene>
<dbReference type="InterPro" id="IPR012349">
    <property type="entry name" value="Split_barrel_FMN-bd"/>
</dbReference>
<dbReference type="AlphaFoldDB" id="A0A179VH75"/>
<dbReference type="Pfam" id="PF01243">
    <property type="entry name" value="PNPOx_N"/>
    <property type="match status" value="1"/>
</dbReference>
<reference evidence="2 3" key="1">
    <citation type="submission" date="2016-01" db="EMBL/GenBank/DDBJ databases">
        <title>Mycobacterium immunogenum strain CD11_6 genome sequencing and assembly.</title>
        <authorList>
            <person name="Kaur G."/>
            <person name="Nair G.R."/>
            <person name="Mayilraj S."/>
        </authorList>
    </citation>
    <scope>NUCLEOTIDE SEQUENCE [LARGE SCALE GENOMIC DNA]</scope>
    <source>
        <strain evidence="2 3">CD11-6</strain>
    </source>
</reference>
<dbReference type="SUPFAM" id="SSF50475">
    <property type="entry name" value="FMN-binding split barrel"/>
    <property type="match status" value="1"/>
</dbReference>
<proteinExistence type="predicted"/>
<comment type="caution">
    <text evidence="2">The sequence shown here is derived from an EMBL/GenBank/DDBJ whole genome shotgun (WGS) entry which is preliminary data.</text>
</comment>
<dbReference type="Proteomes" id="UP000186919">
    <property type="component" value="Unassembled WGS sequence"/>
</dbReference>
<organism evidence="2 3">
    <name type="scientific">Mycobacteroides immunogenum</name>
    <dbReference type="NCBI Taxonomy" id="83262"/>
    <lineage>
        <taxon>Bacteria</taxon>
        <taxon>Bacillati</taxon>
        <taxon>Actinomycetota</taxon>
        <taxon>Actinomycetes</taxon>
        <taxon>Mycobacteriales</taxon>
        <taxon>Mycobacteriaceae</taxon>
        <taxon>Mycobacteroides</taxon>
    </lineage>
</organism>
<dbReference type="PANTHER" id="PTHR39336:SF1">
    <property type="entry name" value="PYRIDOXAMINE PHOSPHATE OXIDASE FAMILY PROTEIN (AFU_ORTHOLOGUE AFUA_6G11440)"/>
    <property type="match status" value="1"/>
</dbReference>
<dbReference type="EMBL" id="LQYE01000001">
    <property type="protein sequence ID" value="OAT70371.1"/>
    <property type="molecule type" value="Genomic_DNA"/>
</dbReference>
<feature type="domain" description="Pyridoxamine 5'-phosphate oxidase N-terminal" evidence="1">
    <location>
        <begin position="8"/>
        <end position="133"/>
    </location>
</feature>
<evidence type="ECO:0000313" key="2">
    <source>
        <dbReference type="EMBL" id="OAT70371.1"/>
    </source>
</evidence>
<protein>
    <submittedName>
        <fullName evidence="2">Pyridoxamine 5'-phosphate oxidase</fullName>
    </submittedName>
</protein>
<dbReference type="PANTHER" id="PTHR39336">
    <property type="entry name" value="PYRIDOXAMINE PHOSPHATE OXIDASE FAMILY PROTEIN (AFU_ORTHOLOGUE AFUA_6G11440)"/>
    <property type="match status" value="1"/>
</dbReference>
<dbReference type="RefSeq" id="WP_064627539.1">
    <property type="nucleotide sequence ID" value="NZ_LQYE01000001.1"/>
</dbReference>
<dbReference type="InterPro" id="IPR011576">
    <property type="entry name" value="Pyridox_Oxase_N"/>
</dbReference>
<sequence>MGHVYEEIDDKLARWLTEQPVFFVGTAPSGSEGHVNVSPKGMAGTFAVLGPHQVGYLDYFGSGAETIAHVRDNARIVLMFCSFDKRCRIIRLHGRARVVQFNEPEYPRLRPCFSKDLEKGARSIILVDVTRVADSCGYSVPLMDFVGHRDVYEKHVEKLPAEKLTYESALESNGSSIDGLPGVR</sequence>
<evidence type="ECO:0000259" key="1">
    <source>
        <dbReference type="Pfam" id="PF01243"/>
    </source>
</evidence>
<name>A0A179VH75_9MYCO</name>
<accession>A0A179VH75</accession>
<evidence type="ECO:0000313" key="3">
    <source>
        <dbReference type="Proteomes" id="UP000186919"/>
    </source>
</evidence>